<reference evidence="11" key="1">
    <citation type="submission" date="2016-10" db="EMBL/GenBank/DDBJ databases">
        <authorList>
            <person name="Varghese N."/>
            <person name="Submissions S."/>
        </authorList>
    </citation>
    <scope>NUCLEOTIDE SEQUENCE [LARGE SCALE GENOMIC DNA]</scope>
    <source>
        <strain evidence="11">930I</strain>
    </source>
</reference>
<dbReference type="InterPro" id="IPR000943">
    <property type="entry name" value="RNA_pol_sigma70"/>
</dbReference>
<dbReference type="NCBIfam" id="TIGR02392">
    <property type="entry name" value="rpoH_proteo"/>
    <property type="match status" value="1"/>
</dbReference>
<dbReference type="SUPFAM" id="SSF88946">
    <property type="entry name" value="Sigma2 domain of RNA polymerase sigma factors"/>
    <property type="match status" value="1"/>
</dbReference>
<dbReference type="PRINTS" id="PR00046">
    <property type="entry name" value="SIGMA70FCT"/>
</dbReference>
<dbReference type="NCBIfam" id="NF005143">
    <property type="entry name" value="PRK06596.1"/>
    <property type="match status" value="1"/>
</dbReference>
<dbReference type="InterPro" id="IPR007627">
    <property type="entry name" value="RNA_pol_sigma70_r2"/>
</dbReference>
<evidence type="ECO:0000256" key="6">
    <source>
        <dbReference type="ARBA" id="ARBA00023125"/>
    </source>
</evidence>
<dbReference type="Gene3D" id="1.10.601.10">
    <property type="entry name" value="RNA Polymerase Primary Sigma Factor"/>
    <property type="match status" value="1"/>
</dbReference>
<dbReference type="InterPro" id="IPR014284">
    <property type="entry name" value="RNA_pol_sigma-70_dom"/>
</dbReference>
<proteinExistence type="inferred from homology"/>
<dbReference type="PROSITE" id="PS00716">
    <property type="entry name" value="SIGMA70_2"/>
    <property type="match status" value="1"/>
</dbReference>
<dbReference type="PIRSF" id="PIRSF000770">
    <property type="entry name" value="RNA_pol_sigma-SigE/K"/>
    <property type="match status" value="1"/>
</dbReference>
<dbReference type="CDD" id="cd06171">
    <property type="entry name" value="Sigma70_r4"/>
    <property type="match status" value="1"/>
</dbReference>
<keyword evidence="6" id="KW-0238">DNA-binding</keyword>
<dbReference type="SUPFAM" id="SSF88659">
    <property type="entry name" value="Sigma3 and sigma4 domains of RNA polymerase sigma factors"/>
    <property type="match status" value="1"/>
</dbReference>
<dbReference type="Pfam" id="PF00140">
    <property type="entry name" value="Sigma70_r1_2"/>
    <property type="match status" value="1"/>
</dbReference>
<dbReference type="InterPro" id="IPR050813">
    <property type="entry name" value="Sigma-70_Factor"/>
</dbReference>
<keyword evidence="4" id="KW-0346">Stress response</keyword>
<dbReference type="GO" id="GO:0003677">
    <property type="term" value="F:DNA binding"/>
    <property type="evidence" value="ECO:0007669"/>
    <property type="project" value="UniProtKB-KW"/>
</dbReference>
<dbReference type="OrthoDB" id="9809557at2"/>
<evidence type="ECO:0000256" key="5">
    <source>
        <dbReference type="ARBA" id="ARBA00023082"/>
    </source>
</evidence>
<evidence type="ECO:0000256" key="4">
    <source>
        <dbReference type="ARBA" id="ARBA00023016"/>
    </source>
</evidence>
<keyword evidence="5" id="KW-0731">Sigma factor</keyword>
<dbReference type="InterPro" id="IPR009042">
    <property type="entry name" value="RNA_pol_sigma70_r1_2"/>
</dbReference>
<comment type="similarity">
    <text evidence="1">Belongs to the sigma-70 factor family.</text>
</comment>
<evidence type="ECO:0000256" key="2">
    <source>
        <dbReference type="ARBA" id="ARBA00022490"/>
    </source>
</evidence>
<evidence type="ECO:0000259" key="9">
    <source>
        <dbReference type="PROSITE" id="PS00716"/>
    </source>
</evidence>
<keyword evidence="2" id="KW-0963">Cytoplasm</keyword>
<dbReference type="RefSeq" id="WP_092613949.1">
    <property type="nucleotide sequence ID" value="NZ_FNCV01000001.1"/>
</dbReference>
<dbReference type="EMBL" id="FNCV01000001">
    <property type="protein sequence ID" value="SDG37375.1"/>
    <property type="molecule type" value="Genomic_DNA"/>
</dbReference>
<accession>A0A1G7TQ11</accession>
<keyword evidence="3" id="KW-0805">Transcription regulation</keyword>
<evidence type="ECO:0000313" key="11">
    <source>
        <dbReference type="Proteomes" id="UP000217076"/>
    </source>
</evidence>
<sequence length="298" mass="33440">MTAAVPALTSDAGLSRYLAEIRKFPLLAPEQEYMLARRLRDHGDVEAAHTLVTSHLRLVAKIAMGYRNYGVPVTDLIGEGTVGLMRAVKKFDPEKGFRLATYAMWWIKAQINEYLLASWSLVRIGTASTQKRLFYNLRKMKARLGAYDDGDLSGEHLGIIARDLDVSESDVKAMDRRLSARDSSLNARLGEDGDIERLDLLVDDGPSQEDRYIAEEDRGLAGSLVGSALQVLDPRERQIIQARRLSEDPVTLEDLGGRFGVSRERVRQLENRAMKKLERAIRQQVDQNHPDWQPGLAG</sequence>
<dbReference type="Pfam" id="PF04545">
    <property type="entry name" value="Sigma70_r4"/>
    <property type="match status" value="1"/>
</dbReference>
<dbReference type="Gene3D" id="1.10.10.10">
    <property type="entry name" value="Winged helix-like DNA-binding domain superfamily/Winged helix DNA-binding domain"/>
    <property type="match status" value="1"/>
</dbReference>
<evidence type="ECO:0000256" key="7">
    <source>
        <dbReference type="ARBA" id="ARBA00023163"/>
    </source>
</evidence>
<gene>
    <name evidence="10" type="ORF">SAMN05421742_10167</name>
</gene>
<name>A0A1G7TQ11_9PROT</name>
<dbReference type="InterPro" id="IPR036388">
    <property type="entry name" value="WH-like_DNA-bd_sf"/>
</dbReference>
<protein>
    <recommendedName>
        <fullName evidence="8">RNA polymerase sigma factor RpoH</fullName>
    </recommendedName>
</protein>
<dbReference type="GO" id="GO:0006352">
    <property type="term" value="P:DNA-templated transcription initiation"/>
    <property type="evidence" value="ECO:0007669"/>
    <property type="project" value="UniProtKB-UniRule"/>
</dbReference>
<dbReference type="InterPro" id="IPR012759">
    <property type="entry name" value="RNA_pol_sigma_RpoH_proteobac"/>
</dbReference>
<evidence type="ECO:0000256" key="1">
    <source>
        <dbReference type="ARBA" id="ARBA00007788"/>
    </source>
</evidence>
<dbReference type="AlphaFoldDB" id="A0A1G7TQ11"/>
<dbReference type="PANTHER" id="PTHR30376:SF3">
    <property type="entry name" value="RNA POLYMERASE SIGMA FACTOR RPOH"/>
    <property type="match status" value="1"/>
</dbReference>
<organism evidence="10 11">
    <name type="scientific">Roseospirillum parvum</name>
    <dbReference type="NCBI Taxonomy" id="83401"/>
    <lineage>
        <taxon>Bacteria</taxon>
        <taxon>Pseudomonadati</taxon>
        <taxon>Pseudomonadota</taxon>
        <taxon>Alphaproteobacteria</taxon>
        <taxon>Rhodospirillales</taxon>
        <taxon>Rhodospirillaceae</taxon>
        <taxon>Roseospirillum</taxon>
    </lineage>
</organism>
<dbReference type="Pfam" id="PF04542">
    <property type="entry name" value="Sigma70_r2"/>
    <property type="match status" value="1"/>
</dbReference>
<evidence type="ECO:0000313" key="10">
    <source>
        <dbReference type="EMBL" id="SDG37375.1"/>
    </source>
</evidence>
<keyword evidence="7" id="KW-0804">Transcription</keyword>
<feature type="domain" description="RNA polymerase sigma-70" evidence="9">
    <location>
        <begin position="251"/>
        <end position="277"/>
    </location>
</feature>
<dbReference type="STRING" id="83401.SAMN05421742_10167"/>
<dbReference type="PANTHER" id="PTHR30376">
    <property type="entry name" value="SIGMA FACTOR RPOH HEAT SHOCK RELATED"/>
    <property type="match status" value="1"/>
</dbReference>
<dbReference type="GO" id="GO:0016987">
    <property type="term" value="F:sigma factor activity"/>
    <property type="evidence" value="ECO:0007669"/>
    <property type="project" value="UniProtKB-UniRule"/>
</dbReference>
<evidence type="ECO:0000256" key="8">
    <source>
        <dbReference type="NCBIfam" id="TIGR02392"/>
    </source>
</evidence>
<keyword evidence="11" id="KW-1185">Reference proteome</keyword>
<dbReference type="Proteomes" id="UP000217076">
    <property type="component" value="Unassembled WGS sequence"/>
</dbReference>
<dbReference type="InterPro" id="IPR013324">
    <property type="entry name" value="RNA_pol_sigma_r3/r4-like"/>
</dbReference>
<evidence type="ECO:0000256" key="3">
    <source>
        <dbReference type="ARBA" id="ARBA00023015"/>
    </source>
</evidence>
<dbReference type="InterPro" id="IPR013325">
    <property type="entry name" value="RNA_pol_sigma_r2"/>
</dbReference>
<dbReference type="NCBIfam" id="TIGR02937">
    <property type="entry name" value="sigma70-ECF"/>
    <property type="match status" value="1"/>
</dbReference>
<dbReference type="InterPro" id="IPR007630">
    <property type="entry name" value="RNA_pol_sigma70_r4"/>
</dbReference>